<dbReference type="AlphaFoldDB" id="B9L027"/>
<dbReference type="InterPro" id="IPR039760">
    <property type="entry name" value="MOFRL_protein"/>
</dbReference>
<keyword evidence="3" id="KW-0560">Oxidoreductase</keyword>
<dbReference type="InterPro" id="IPR038614">
    <property type="entry name" value="GK_N_sf"/>
</dbReference>
<organism evidence="3 4">
    <name type="scientific">Thermomicrobium roseum (strain ATCC 27502 / DSM 5159 / P-2)</name>
    <dbReference type="NCBI Taxonomy" id="309801"/>
    <lineage>
        <taxon>Bacteria</taxon>
        <taxon>Pseudomonadati</taxon>
        <taxon>Thermomicrobiota</taxon>
        <taxon>Thermomicrobia</taxon>
        <taxon>Thermomicrobiales</taxon>
        <taxon>Thermomicrobiaceae</taxon>
        <taxon>Thermomicrobium</taxon>
    </lineage>
</organism>
<name>B9L027_THERP</name>
<dbReference type="eggNOG" id="COG2379">
    <property type="taxonomic scope" value="Bacteria"/>
</dbReference>
<dbReference type="Proteomes" id="UP000000447">
    <property type="component" value="Chromosome"/>
</dbReference>
<protein>
    <submittedName>
        <fullName evidence="3">Putative hydroxypyruvate reductase</fullName>
        <ecNumber evidence="3">1.1.1.81</ecNumber>
    </submittedName>
</protein>
<accession>B9L027</accession>
<dbReference type="Gene3D" id="3.40.50.10180">
    <property type="entry name" value="Glycerate kinase, MOFRL-like N-terminal domain"/>
    <property type="match status" value="1"/>
</dbReference>
<evidence type="ECO:0000259" key="1">
    <source>
        <dbReference type="Pfam" id="PF05161"/>
    </source>
</evidence>
<dbReference type="RefSeq" id="WP_015921985.1">
    <property type="nucleotide sequence ID" value="NC_011959.1"/>
</dbReference>
<dbReference type="KEGG" id="tro:trd_1031"/>
<reference evidence="3 4" key="1">
    <citation type="journal article" date="2009" name="PLoS ONE">
        <title>Complete genome sequence of the aerobic CO-oxidizing thermophile Thermomicrobium roseum.</title>
        <authorList>
            <person name="Wu D."/>
            <person name="Raymond J."/>
            <person name="Wu M."/>
            <person name="Chatterji S."/>
            <person name="Ren Q."/>
            <person name="Graham J.E."/>
            <person name="Bryant D.A."/>
            <person name="Robb F."/>
            <person name="Colman A."/>
            <person name="Tallon L.J."/>
            <person name="Badger J.H."/>
            <person name="Madupu R."/>
            <person name="Ward N.L."/>
            <person name="Eisen J.A."/>
        </authorList>
    </citation>
    <scope>NUCLEOTIDE SEQUENCE [LARGE SCALE GENOMIC DNA]</scope>
    <source>
        <strain evidence="4">ATCC 27502 / DSM 5159 / P-2</strain>
    </source>
</reference>
<dbReference type="GO" id="GO:0016618">
    <property type="term" value="F:hydroxypyruvate reductase [NAD(P)H] activity"/>
    <property type="evidence" value="ECO:0007669"/>
    <property type="project" value="UniProtKB-EC"/>
</dbReference>
<dbReference type="InterPro" id="IPR007835">
    <property type="entry name" value="MOFRL"/>
</dbReference>
<evidence type="ECO:0000313" key="4">
    <source>
        <dbReference type="Proteomes" id="UP000000447"/>
    </source>
</evidence>
<dbReference type="PANTHER" id="PTHR12227">
    <property type="entry name" value="GLYCERATE KINASE"/>
    <property type="match status" value="1"/>
</dbReference>
<dbReference type="EMBL" id="CP001275">
    <property type="protein sequence ID" value="ACM05051.1"/>
    <property type="molecule type" value="Genomic_DNA"/>
</dbReference>
<dbReference type="STRING" id="309801.trd_1031"/>
<evidence type="ECO:0000313" key="3">
    <source>
        <dbReference type="EMBL" id="ACM05051.1"/>
    </source>
</evidence>
<dbReference type="InterPro" id="IPR037035">
    <property type="entry name" value="GK-like_C_sf"/>
</dbReference>
<dbReference type="EC" id="1.1.1.81" evidence="3"/>
<evidence type="ECO:0000259" key="2">
    <source>
        <dbReference type="Pfam" id="PF13660"/>
    </source>
</evidence>
<dbReference type="Gene3D" id="3.40.1480.10">
    <property type="entry name" value="MOFRL domain"/>
    <property type="match status" value="1"/>
</dbReference>
<keyword evidence="3" id="KW-0670">Pyruvate</keyword>
<sequence length="436" mass="45340">MPGPRLKAFAEKVFQQALSAVDPERSVREALQLTERFLVVRGVPHRLEPTSQLVVIAVGKAAASMARGALAVLGGRVTRCVVVPKADGWSDRAFAGCRVIPGAHPVPDARSLEAGQALLDAVRGLHSTDLVLVLLSGGGSALAEVPRDCLTLDDLVLTTDELLRAGADIWLLNAVRRRLSAIKGGGLARAAAPARVVNLIVSDVLGNPLPVIASGPTVEPTTIFEDVVGAVQRLGVWARLPERVRAILSEPESERVVLANVLQTVILADVTVLVRAAAEACQAWGLPSVICGTRYTGEAREFGRFWAALARSVRSDRQPWAPPVALVAGGELTVTVRGGGRGGRNTEMALAAAMSLEDAPGITIASFASDGDDGTSGAAGAVVDATTVAALRAQGIDAGRALSENDSATVLDRVDALVRTGLTGTNVNDLYLAIVE</sequence>
<dbReference type="SUPFAM" id="SSF82544">
    <property type="entry name" value="GckA/TtuD-like"/>
    <property type="match status" value="1"/>
</dbReference>
<dbReference type="InterPro" id="IPR025286">
    <property type="entry name" value="MOFRL_assoc_dom"/>
</dbReference>
<dbReference type="HOGENOM" id="CLU_032279_1_1_0"/>
<gene>
    <name evidence="3" type="ordered locus">trd_1031</name>
</gene>
<keyword evidence="4" id="KW-1185">Reference proteome</keyword>
<dbReference type="Pfam" id="PF13660">
    <property type="entry name" value="DUF4147"/>
    <property type="match status" value="1"/>
</dbReference>
<dbReference type="PANTHER" id="PTHR12227:SF0">
    <property type="entry name" value="GLYCERATE KINASE"/>
    <property type="match status" value="1"/>
</dbReference>
<dbReference type="GO" id="GO:0008887">
    <property type="term" value="F:glycerate kinase activity"/>
    <property type="evidence" value="ECO:0007669"/>
    <property type="project" value="InterPro"/>
</dbReference>
<proteinExistence type="predicted"/>
<feature type="domain" description="MOFRL" evidence="1">
    <location>
        <begin position="325"/>
        <end position="429"/>
    </location>
</feature>
<dbReference type="OrthoDB" id="9766552at2"/>
<dbReference type="Pfam" id="PF05161">
    <property type="entry name" value="MOFRL"/>
    <property type="match status" value="1"/>
</dbReference>
<dbReference type="GO" id="GO:0005737">
    <property type="term" value="C:cytoplasm"/>
    <property type="evidence" value="ECO:0007669"/>
    <property type="project" value="TreeGrafter"/>
</dbReference>
<feature type="domain" description="MOFRL-associated" evidence="2">
    <location>
        <begin position="10"/>
        <end position="248"/>
    </location>
</feature>